<accession>A0A0F9L8K3</accession>
<proteinExistence type="predicted"/>
<organism evidence="1">
    <name type="scientific">marine sediment metagenome</name>
    <dbReference type="NCBI Taxonomy" id="412755"/>
    <lineage>
        <taxon>unclassified sequences</taxon>
        <taxon>metagenomes</taxon>
        <taxon>ecological metagenomes</taxon>
    </lineage>
</organism>
<dbReference type="AlphaFoldDB" id="A0A0F9L8K3"/>
<protein>
    <submittedName>
        <fullName evidence="1">Uncharacterized protein</fullName>
    </submittedName>
</protein>
<gene>
    <name evidence="1" type="ORF">LCGC14_1245110</name>
</gene>
<comment type="caution">
    <text evidence="1">The sequence shown here is derived from an EMBL/GenBank/DDBJ whole genome shotgun (WGS) entry which is preliminary data.</text>
</comment>
<reference evidence="1" key="1">
    <citation type="journal article" date="2015" name="Nature">
        <title>Complex archaea that bridge the gap between prokaryotes and eukaryotes.</title>
        <authorList>
            <person name="Spang A."/>
            <person name="Saw J.H."/>
            <person name="Jorgensen S.L."/>
            <person name="Zaremba-Niedzwiedzka K."/>
            <person name="Martijn J."/>
            <person name="Lind A.E."/>
            <person name="van Eijk R."/>
            <person name="Schleper C."/>
            <person name="Guy L."/>
            <person name="Ettema T.J."/>
        </authorList>
    </citation>
    <scope>NUCLEOTIDE SEQUENCE</scope>
</reference>
<name>A0A0F9L8K3_9ZZZZ</name>
<dbReference type="EMBL" id="LAZR01006765">
    <property type="protein sequence ID" value="KKM89788.1"/>
    <property type="molecule type" value="Genomic_DNA"/>
</dbReference>
<sequence length="132" mass="15467">MKEKLTPFNRRTNMTKNQYNAQIMGTVNFVVSFDKDMNPENTIVTLVSNIIDDLNTENEPMCNDNFDIHFSVGLLEDEVWYELNGLIQEAYQKRNKDMPQHKVITKYLSKKQLKRFNTLSQVIIFKEGMPEG</sequence>
<evidence type="ECO:0000313" key="1">
    <source>
        <dbReference type="EMBL" id="KKM89788.1"/>
    </source>
</evidence>